<feature type="transmembrane region" description="Helical" evidence="1">
    <location>
        <begin position="30"/>
        <end position="49"/>
    </location>
</feature>
<evidence type="ECO:0000313" key="2">
    <source>
        <dbReference type="EMBL" id="THX03443.1"/>
    </source>
</evidence>
<dbReference type="AlphaFoldDB" id="A0A4S9C9F3"/>
<keyword evidence="1" id="KW-0472">Membrane</keyword>
<accession>A0A4S9C9F3</accession>
<name>A0A4S9C9F3_AURPU</name>
<organism evidence="2">
    <name type="scientific">Aureobasidium pullulans</name>
    <name type="common">Black yeast</name>
    <name type="synonym">Pullularia pullulans</name>
    <dbReference type="NCBI Taxonomy" id="5580"/>
    <lineage>
        <taxon>Eukaryota</taxon>
        <taxon>Fungi</taxon>
        <taxon>Dikarya</taxon>
        <taxon>Ascomycota</taxon>
        <taxon>Pezizomycotina</taxon>
        <taxon>Dothideomycetes</taxon>
        <taxon>Dothideomycetidae</taxon>
        <taxon>Dothideales</taxon>
        <taxon>Saccotheciaceae</taxon>
        <taxon>Aureobasidium</taxon>
    </lineage>
</organism>
<keyword evidence="1" id="KW-0812">Transmembrane</keyword>
<reference evidence="2" key="1">
    <citation type="submission" date="2018-10" db="EMBL/GenBank/DDBJ databases">
        <title>Fifty Aureobasidium pullulans genomes reveal a recombining polyextremotolerant generalist.</title>
        <authorList>
            <person name="Gostincar C."/>
            <person name="Turk M."/>
            <person name="Zajc J."/>
            <person name="Gunde-Cimerman N."/>
        </authorList>
    </citation>
    <scope>NUCLEOTIDE SEQUENCE [LARGE SCALE GENOMIC DNA]</scope>
    <source>
        <strain evidence="2">EXF-10085</strain>
    </source>
</reference>
<protein>
    <recommendedName>
        <fullName evidence="3">MARVEL domain-containing protein</fullName>
    </recommendedName>
</protein>
<feature type="transmembrane region" description="Helical" evidence="1">
    <location>
        <begin position="94"/>
        <end position="115"/>
    </location>
</feature>
<evidence type="ECO:0008006" key="3">
    <source>
        <dbReference type="Google" id="ProtNLM"/>
    </source>
</evidence>
<keyword evidence="1" id="KW-1133">Transmembrane helix</keyword>
<gene>
    <name evidence="2" type="ORF">D6D13_07618</name>
</gene>
<evidence type="ECO:0000256" key="1">
    <source>
        <dbReference type="SAM" id="Phobius"/>
    </source>
</evidence>
<comment type="caution">
    <text evidence="2">The sequence shown here is derived from an EMBL/GenBank/DDBJ whole genome shotgun (WGS) entry which is preliminary data.</text>
</comment>
<feature type="transmembrane region" description="Helical" evidence="1">
    <location>
        <begin position="127"/>
        <end position="148"/>
    </location>
</feature>
<feature type="transmembrane region" description="Helical" evidence="1">
    <location>
        <begin position="61"/>
        <end position="82"/>
    </location>
</feature>
<sequence>MNIIRTAMSSASRSLDHPLFSTSFKNKMHYIQLALVTTVIILTGVRIALKPSFLPVTRSDTMAIVMGVKTIVVITYQLLTTHMSSLERFRSTKAYLILNSLEVVFWLAVMVLTGMGMSRYCQGSYCGISVVILLLALVIMTFSFWTAVVSKKLRREEKYAVGPSLPTFQSQMEDSPTKPAAAYTTYQV</sequence>
<proteinExistence type="predicted"/>
<dbReference type="EMBL" id="QZAS01000032">
    <property type="protein sequence ID" value="THX03443.1"/>
    <property type="molecule type" value="Genomic_DNA"/>
</dbReference>